<dbReference type="InterPro" id="IPR004095">
    <property type="entry name" value="TGS"/>
</dbReference>
<dbReference type="GO" id="GO:0043023">
    <property type="term" value="F:ribosomal large subunit binding"/>
    <property type="evidence" value="ECO:0007669"/>
    <property type="project" value="UniProtKB-UniRule"/>
</dbReference>
<evidence type="ECO:0000256" key="6">
    <source>
        <dbReference type="ARBA" id="ARBA00022801"/>
    </source>
</evidence>
<evidence type="ECO:0000256" key="10">
    <source>
        <dbReference type="ARBA" id="ARBA00059067"/>
    </source>
</evidence>
<evidence type="ECO:0000256" key="12">
    <source>
        <dbReference type="HAMAP-Rule" id="MF_03167"/>
    </source>
</evidence>
<evidence type="ECO:0000256" key="9">
    <source>
        <dbReference type="ARBA" id="ARBA00023134"/>
    </source>
</evidence>
<comment type="similarity">
    <text evidence="12">Belongs to the TRAFAC class OBG-HflX-like GTPase superfamily. OBG GTPase family. YchF/OLA1 subfamily.</text>
</comment>
<sequence>MPPKAKKDAAPAERPILGRFSSHLKIGIVGLPNVGKSTFFNIVTKLAIPAENFPFCTIEPNEARVNVPDERFDWLCQVYKPKSQVPAYLEITDIAGLIRGAHAGDGLGNAFLSHIRAVDGIFHVLRAFEDPDITHVDDTVDPVRDLETITEELRLKDIEFVNKKIEDLEKSMKRSNDKQLKVEHELCERDGKDIRLGDWKAADIEILNTFQLLTAKPVVYLVNMSEKDFQRKKNKFLPKIHAWVQEHGGETILPFSCAFEQKLVDMPEDEAAKYCAENQITSMIPKIIKTGFAAIHLIYFFTAGPDEVKCWQIRRQTKAPQAAGAIHTDFERGFICAEVMKFDELKELGSESAVKAAGKYKQEGKTYVVQDGDIIFFKFNVSGGGKK</sequence>
<dbReference type="GO" id="GO:0016887">
    <property type="term" value="F:ATP hydrolysis activity"/>
    <property type="evidence" value="ECO:0007669"/>
    <property type="project" value="UniProtKB-UniRule"/>
</dbReference>
<evidence type="ECO:0000256" key="13">
    <source>
        <dbReference type="SAM" id="Coils"/>
    </source>
</evidence>
<evidence type="ECO:0000256" key="5">
    <source>
        <dbReference type="ARBA" id="ARBA00022741"/>
    </source>
</evidence>
<dbReference type="PROSITE" id="PS51710">
    <property type="entry name" value="G_OBG"/>
    <property type="match status" value="1"/>
</dbReference>
<dbReference type="HAMAP" id="MF_00944">
    <property type="entry name" value="YchF_OLA1_ATPase"/>
    <property type="match status" value="1"/>
</dbReference>
<evidence type="ECO:0000313" key="17">
    <source>
        <dbReference type="Proteomes" id="UP001497457"/>
    </source>
</evidence>
<evidence type="ECO:0000256" key="4">
    <source>
        <dbReference type="ARBA" id="ARBA00022723"/>
    </source>
</evidence>
<dbReference type="GO" id="GO:0005524">
    <property type="term" value="F:ATP binding"/>
    <property type="evidence" value="ECO:0007669"/>
    <property type="project" value="UniProtKB-UniRule"/>
</dbReference>
<feature type="coiled-coil region" evidence="13">
    <location>
        <begin position="158"/>
        <end position="185"/>
    </location>
</feature>
<keyword evidence="5 12" id="KW-0547">Nucleotide-binding</keyword>
<dbReference type="PIRSF" id="PIRSF006641">
    <property type="entry name" value="CHP00092"/>
    <property type="match status" value="1"/>
</dbReference>
<keyword evidence="13" id="KW-0175">Coiled coil</keyword>
<proteinExistence type="inferred from homology"/>
<dbReference type="InterPro" id="IPR012676">
    <property type="entry name" value="TGS-like"/>
</dbReference>
<dbReference type="PROSITE" id="PS51880">
    <property type="entry name" value="TGS"/>
    <property type="match status" value="1"/>
</dbReference>
<feature type="binding site" evidence="12">
    <location>
        <begin position="33"/>
        <end position="38"/>
    </location>
    <ligand>
        <name>ATP</name>
        <dbReference type="ChEBI" id="CHEBI:30616"/>
    </ligand>
</feature>
<evidence type="ECO:0000256" key="2">
    <source>
        <dbReference type="ARBA" id="ARBA00004514"/>
    </source>
</evidence>
<dbReference type="InterPro" id="IPR023192">
    <property type="entry name" value="TGS-like_dom_sf"/>
</dbReference>
<feature type="domain" description="OBG-type G" evidence="14">
    <location>
        <begin position="24"/>
        <end position="275"/>
    </location>
</feature>
<dbReference type="GO" id="GO:0005829">
    <property type="term" value="C:cytosol"/>
    <property type="evidence" value="ECO:0007669"/>
    <property type="project" value="UniProtKB-SubCell"/>
</dbReference>
<dbReference type="GO" id="GO:0005525">
    <property type="term" value="F:GTP binding"/>
    <property type="evidence" value="ECO:0007669"/>
    <property type="project" value="UniProtKB-KW"/>
</dbReference>
<gene>
    <name evidence="16" type="ORF">URODEC1_LOCUS70189</name>
</gene>
<dbReference type="GO" id="GO:0009651">
    <property type="term" value="P:response to salt stress"/>
    <property type="evidence" value="ECO:0007669"/>
    <property type="project" value="UniProtKB-ARBA"/>
</dbReference>
<keyword evidence="9" id="KW-0342">GTP-binding</keyword>
<organism evidence="16 17">
    <name type="scientific">Urochloa decumbens</name>
    <dbReference type="NCBI Taxonomy" id="240449"/>
    <lineage>
        <taxon>Eukaryota</taxon>
        <taxon>Viridiplantae</taxon>
        <taxon>Streptophyta</taxon>
        <taxon>Embryophyta</taxon>
        <taxon>Tracheophyta</taxon>
        <taxon>Spermatophyta</taxon>
        <taxon>Magnoliopsida</taxon>
        <taxon>Liliopsida</taxon>
        <taxon>Poales</taxon>
        <taxon>Poaceae</taxon>
        <taxon>PACMAD clade</taxon>
        <taxon>Panicoideae</taxon>
        <taxon>Panicodae</taxon>
        <taxon>Paniceae</taxon>
        <taxon>Melinidinae</taxon>
        <taxon>Urochloa</taxon>
    </lineage>
</organism>
<evidence type="ECO:0000256" key="3">
    <source>
        <dbReference type="ARBA" id="ARBA00022490"/>
    </source>
</evidence>
<dbReference type="InterPro" id="IPR041706">
    <property type="entry name" value="YchF_N"/>
</dbReference>
<dbReference type="NCBIfam" id="TIGR00092">
    <property type="entry name" value="redox-regulated ATPase YchF"/>
    <property type="match status" value="1"/>
</dbReference>
<dbReference type="GO" id="GO:0046872">
    <property type="term" value="F:metal ion binding"/>
    <property type="evidence" value="ECO:0007669"/>
    <property type="project" value="UniProtKB-KW"/>
</dbReference>
<keyword evidence="3 12" id="KW-0963">Cytoplasm</keyword>
<dbReference type="Pfam" id="PF06071">
    <property type="entry name" value="YchF-GTPase_C"/>
    <property type="match status" value="1"/>
</dbReference>
<dbReference type="CDD" id="cd01900">
    <property type="entry name" value="YchF"/>
    <property type="match status" value="1"/>
</dbReference>
<evidence type="ECO:0000256" key="7">
    <source>
        <dbReference type="ARBA" id="ARBA00022840"/>
    </source>
</evidence>
<keyword evidence="6 12" id="KW-0378">Hydrolase</keyword>
<keyword evidence="7 12" id="KW-0067">ATP-binding</keyword>
<dbReference type="GO" id="GO:1901001">
    <property type="term" value="P:negative regulation of response to salt stress"/>
    <property type="evidence" value="ECO:0007669"/>
    <property type="project" value="UniProtKB-ARBA"/>
</dbReference>
<dbReference type="Gene3D" id="1.10.150.300">
    <property type="entry name" value="TGS-like domain"/>
    <property type="match status" value="1"/>
</dbReference>
<dbReference type="PANTHER" id="PTHR23305:SF11">
    <property type="entry name" value="OBG-LIKE ATPASE 1"/>
    <property type="match status" value="1"/>
</dbReference>
<dbReference type="FunFam" id="3.10.20.30:FF:000001">
    <property type="entry name" value="Ribosome-binding ATPase YchF"/>
    <property type="match status" value="1"/>
</dbReference>
<evidence type="ECO:0000313" key="16">
    <source>
        <dbReference type="EMBL" id="CAL5010864.1"/>
    </source>
</evidence>
<dbReference type="Pfam" id="PF01926">
    <property type="entry name" value="MMR_HSR1"/>
    <property type="match status" value="1"/>
</dbReference>
<comment type="subunit">
    <text evidence="11">Monomer. Interacts with GAP1.</text>
</comment>
<dbReference type="FunFam" id="1.10.150.300:FF:000003">
    <property type="entry name" value="Obg-like ATPase 1"/>
    <property type="match status" value="1"/>
</dbReference>
<dbReference type="EMBL" id="OZ075138">
    <property type="protein sequence ID" value="CAL5010864.1"/>
    <property type="molecule type" value="Genomic_DNA"/>
</dbReference>
<dbReference type="InterPro" id="IPR004396">
    <property type="entry name" value="ATPase_YchF/OLA1"/>
</dbReference>
<comment type="function">
    <text evidence="10">Hydrolyzes ATP, and can also hydrolyze GTP with lower efficiency. Has lower affinity for GTP. Exhibits GTPase activity. Exhibits similar binding affinities and hydrolytic activities toward both GTP and ATP. Binds to the 26 S ribosomal RNA in vitro, but not to the 5.8 S or 18 S rRNA. Confers sensitivity to salinity stress by suppressing the anti-oxidation enzymatic activities and increasing lipid peroxidation thus leading to the accumulation of reactive oxygen species (ROS).</text>
</comment>
<keyword evidence="17" id="KW-1185">Reference proteome</keyword>
<dbReference type="Gene3D" id="3.10.20.30">
    <property type="match status" value="1"/>
</dbReference>
<reference evidence="17" key="1">
    <citation type="submission" date="2024-06" db="EMBL/GenBank/DDBJ databases">
        <authorList>
            <person name="Ryan C."/>
        </authorList>
    </citation>
    <scope>NUCLEOTIDE SEQUENCE [LARGE SCALE GENOMIC DNA]</scope>
</reference>
<dbReference type="Proteomes" id="UP001497457">
    <property type="component" value="Chromosome 28b"/>
</dbReference>
<reference evidence="16 17" key="2">
    <citation type="submission" date="2024-10" db="EMBL/GenBank/DDBJ databases">
        <authorList>
            <person name="Ryan C."/>
        </authorList>
    </citation>
    <scope>NUCLEOTIDE SEQUENCE [LARGE SCALE GENOMIC DNA]</scope>
</reference>
<dbReference type="InterPro" id="IPR006073">
    <property type="entry name" value="GTP-bd"/>
</dbReference>
<comment type="subcellular location">
    <subcellularLocation>
        <location evidence="2">Cytoplasm</location>
        <location evidence="2">Cytosol</location>
    </subcellularLocation>
</comment>
<dbReference type="CDD" id="cd04867">
    <property type="entry name" value="TGS_YchF_OLA1"/>
    <property type="match status" value="1"/>
</dbReference>
<dbReference type="Gene3D" id="3.40.50.300">
    <property type="entry name" value="P-loop containing nucleotide triphosphate hydrolases"/>
    <property type="match status" value="1"/>
</dbReference>
<evidence type="ECO:0000256" key="8">
    <source>
        <dbReference type="ARBA" id="ARBA00022842"/>
    </source>
</evidence>
<dbReference type="InterPro" id="IPR031167">
    <property type="entry name" value="G_OBG"/>
</dbReference>
<dbReference type="SUPFAM" id="SSF81271">
    <property type="entry name" value="TGS-like"/>
    <property type="match status" value="1"/>
</dbReference>
<dbReference type="InterPro" id="IPR012675">
    <property type="entry name" value="Beta-grasp_dom_sf"/>
</dbReference>
<protein>
    <recommendedName>
        <fullName evidence="12">Obg-like ATPase 1</fullName>
    </recommendedName>
</protein>
<evidence type="ECO:0000256" key="1">
    <source>
        <dbReference type="ARBA" id="ARBA00001946"/>
    </source>
</evidence>
<keyword evidence="8" id="KW-0460">Magnesium</keyword>
<feature type="domain" description="TGS" evidence="15">
    <location>
        <begin position="296"/>
        <end position="379"/>
    </location>
</feature>
<evidence type="ECO:0000256" key="11">
    <source>
        <dbReference type="ARBA" id="ARBA00063322"/>
    </source>
</evidence>
<dbReference type="PANTHER" id="PTHR23305">
    <property type="entry name" value="OBG GTPASE FAMILY"/>
    <property type="match status" value="1"/>
</dbReference>
<comment type="cofactor">
    <cofactor evidence="1">
        <name>Mg(2+)</name>
        <dbReference type="ChEBI" id="CHEBI:18420"/>
    </cofactor>
</comment>
<dbReference type="PRINTS" id="PR00326">
    <property type="entry name" value="GTP1OBG"/>
</dbReference>
<keyword evidence="4" id="KW-0479">Metal-binding</keyword>
<dbReference type="AlphaFoldDB" id="A0ABC9BZ70"/>
<feature type="binding site" evidence="12">
    <location>
        <position position="224"/>
    </location>
    <ligand>
        <name>ATP</name>
        <dbReference type="ChEBI" id="CHEBI:30616"/>
    </ligand>
</feature>
<dbReference type="SUPFAM" id="SSF52540">
    <property type="entry name" value="P-loop containing nucleoside triphosphate hydrolases"/>
    <property type="match status" value="1"/>
</dbReference>
<accession>A0ABC9BZ70</accession>
<name>A0ABC9BZ70_9POAL</name>
<evidence type="ECO:0000259" key="14">
    <source>
        <dbReference type="PROSITE" id="PS51710"/>
    </source>
</evidence>
<dbReference type="InterPro" id="IPR013029">
    <property type="entry name" value="YchF_C"/>
</dbReference>
<evidence type="ECO:0000259" key="15">
    <source>
        <dbReference type="PROSITE" id="PS51880"/>
    </source>
</evidence>
<dbReference type="InterPro" id="IPR027417">
    <property type="entry name" value="P-loop_NTPase"/>
</dbReference>